<evidence type="ECO:0000256" key="5">
    <source>
        <dbReference type="SAM" id="MobiDB-lite"/>
    </source>
</evidence>
<evidence type="ECO:0000313" key="11">
    <source>
        <dbReference type="Proteomes" id="UP001156831"/>
    </source>
</evidence>
<dbReference type="InterPro" id="IPR029063">
    <property type="entry name" value="SAM-dependent_MTases_sf"/>
</dbReference>
<dbReference type="InterPro" id="IPR050953">
    <property type="entry name" value="N4_N6_ade-DNA_methylase"/>
</dbReference>
<organism evidence="10 11">
    <name type="scientific">Luteimonas rhizosphaericola</name>
    <dbReference type="NCBI Taxonomy" id="3042024"/>
    <lineage>
        <taxon>Bacteria</taxon>
        <taxon>Pseudomonadati</taxon>
        <taxon>Pseudomonadota</taxon>
        <taxon>Gammaproteobacteria</taxon>
        <taxon>Lysobacterales</taxon>
        <taxon>Lysobacteraceae</taxon>
        <taxon>Luteimonas</taxon>
    </lineage>
</organism>
<dbReference type="EC" id="2.1.1.72" evidence="1"/>
<proteinExistence type="predicted"/>
<evidence type="ECO:0000259" key="6">
    <source>
        <dbReference type="Pfam" id="PF20464"/>
    </source>
</evidence>
<dbReference type="GO" id="GO:0008168">
    <property type="term" value="F:methyltransferase activity"/>
    <property type="evidence" value="ECO:0007669"/>
    <property type="project" value="UniProtKB-KW"/>
</dbReference>
<keyword evidence="11" id="KW-1185">Reference proteome</keyword>
<keyword evidence="3" id="KW-0808">Transferase</keyword>
<evidence type="ECO:0000313" key="10">
    <source>
        <dbReference type="EMBL" id="MDH5829562.1"/>
    </source>
</evidence>
<dbReference type="InterPro" id="IPR046820">
    <property type="entry name" value="MmeI_TRD"/>
</dbReference>
<accession>A0ABT6JFW4</accession>
<dbReference type="PANTHER" id="PTHR33841">
    <property type="entry name" value="DNA METHYLTRANSFERASE YEEA-RELATED"/>
    <property type="match status" value="1"/>
</dbReference>
<comment type="catalytic activity">
    <reaction evidence="4">
        <text>a 2'-deoxyadenosine in DNA + S-adenosyl-L-methionine = an N(6)-methyl-2'-deoxyadenosine in DNA + S-adenosyl-L-homocysteine + H(+)</text>
        <dbReference type="Rhea" id="RHEA:15197"/>
        <dbReference type="Rhea" id="RHEA-COMP:12418"/>
        <dbReference type="Rhea" id="RHEA-COMP:12419"/>
        <dbReference type="ChEBI" id="CHEBI:15378"/>
        <dbReference type="ChEBI" id="CHEBI:57856"/>
        <dbReference type="ChEBI" id="CHEBI:59789"/>
        <dbReference type="ChEBI" id="CHEBI:90615"/>
        <dbReference type="ChEBI" id="CHEBI:90616"/>
        <dbReference type="EC" id="2.1.1.72"/>
    </reaction>
</comment>
<dbReference type="Pfam" id="PF20464">
    <property type="entry name" value="MmeI_N"/>
    <property type="match status" value="1"/>
</dbReference>
<feature type="region of interest" description="Disordered" evidence="5">
    <location>
        <begin position="548"/>
        <end position="569"/>
    </location>
</feature>
<reference evidence="10 11" key="1">
    <citation type="submission" date="2023-04" db="EMBL/GenBank/DDBJ databases">
        <title>Luteimonas sp. M1R5S18.</title>
        <authorList>
            <person name="Sun J.-Q."/>
        </authorList>
    </citation>
    <scope>NUCLEOTIDE SEQUENCE [LARGE SCALE GENOMIC DNA]</scope>
    <source>
        <strain evidence="10 11">M1R5S18</strain>
    </source>
</reference>
<comment type="caution">
    <text evidence="10">The sequence shown here is derived from an EMBL/GenBank/DDBJ whole genome shotgun (WGS) entry which is preliminary data.</text>
</comment>
<dbReference type="InterPro" id="IPR046816">
    <property type="entry name" value="MmeI_Mtase"/>
</dbReference>
<gene>
    <name evidence="10" type="ORF">QFW80_03385</name>
</gene>
<dbReference type="EMBL" id="JARXRN010000016">
    <property type="protein sequence ID" value="MDH5829562.1"/>
    <property type="molecule type" value="Genomic_DNA"/>
</dbReference>
<feature type="domain" description="MmeI-like DNA-methyltransferase" evidence="9">
    <location>
        <begin position="400"/>
        <end position="658"/>
    </location>
</feature>
<evidence type="ECO:0000259" key="7">
    <source>
        <dbReference type="Pfam" id="PF20465"/>
    </source>
</evidence>
<dbReference type="Pfam" id="PF20473">
    <property type="entry name" value="MmeI_Mtase"/>
    <property type="match status" value="1"/>
</dbReference>
<dbReference type="RefSeq" id="WP_280599759.1">
    <property type="nucleotide sequence ID" value="NZ_JARXRN010000016.1"/>
</dbReference>
<dbReference type="Gene3D" id="3.40.50.150">
    <property type="entry name" value="Vaccinia Virus protein VP39"/>
    <property type="match status" value="1"/>
</dbReference>
<dbReference type="Proteomes" id="UP001156831">
    <property type="component" value="Unassembled WGS sequence"/>
</dbReference>
<dbReference type="SUPFAM" id="SSF53335">
    <property type="entry name" value="S-adenosyl-L-methionine-dependent methyltransferases"/>
    <property type="match status" value="1"/>
</dbReference>
<dbReference type="PRINTS" id="PR00507">
    <property type="entry name" value="N12N6MTFRASE"/>
</dbReference>
<dbReference type="InterPro" id="IPR046819">
    <property type="entry name" value="MmeI_hel"/>
</dbReference>
<sequence length="1250" mass="138168">MSHEAKPTPASTVGGDRGTDHADARGDAGAGDFIARWQGVAASELSTSQSFLIDLCRLLGVDAPHPTPEQDYMFERPISFAHGDGSTSAGRIDLYRRGAFVLESKKVRLGSHTKGFDDALLRARSQAEGYARALPAAEGRPPFVVVVDVGQRIELYSEFSRSGATYVPFPDPRSHRIALDDLRRPEVRERLRRVWLDPLSLDPSRESARVTREIADRLARLARSLEKGADGQPGHDPEAVARFLMRCLFTMFAEDVELLPRDSLRDLLARHADQPDVAMRMLAQLWRDMDAGGFSAVLAGEVLRFNGKLFKQPDTLPLDRDQIGLLLEAARADWKHVEPAIFGTLLERALSPKDRHKLGAHYTPRAYVERLVLPTVIEPLRREWSEAQAAAGTLAAEDKADAAVAELRRFHHRLCTMRVLDPACGSGNFLYVTLEHLKRLEGEVLNALDELGDRQTGLAIGGERADATAGETVDPHNLLGIELNPRAAAIAEVVLWIGYLQWHYRTRGDVHPPQPVIRDFRNIECRDAVLAFDRMEYVTDERGVPVTRWDGETMKPSPVTGEPVPDEAARKPVERYVNPRKAAWPEADFVVGNPPFIGNKRMRTALGDGYVEALRGAWPEVPETSDFVMYWWHFAAQLTRRGAVERFGFITTNSIRQAFNRRVIETALASPASKAAQTPSSPRKRGSTLAEAATADTTEAIKNKPDRPLWLVFAIPDHPWVDATDGAAVRISVTVGERKPRSEGTLGRLAKVIDERPGAEQETEVTLQEKRGVLQTDLSAGANVVGAMRLQSNRGMSFMGVILVGGGFVVAADDPLLAAEPGALRRYVNGRDLAQSPRNVWVIDFFGLSDEAARLRYPASFQRVYDRVRPERLEVKRQSHRRDWWLFGEKRPAMREALAGLRRFIGTTETAKFRNFVFLDSELLPDQKVRVIADDKGETLGVLSSIVHDRWASAAGARMGVGNDLVYNNTTCFDPFPFPDLHAADKFGGPIGVALANPDGTTSETHTYGDSPSDRIRNLAEQLDAHRKRQQAAHPGLTLTGMYNVLEKLRSGEALTAKERSIHEQGLVSVLRQLHDELDAAVLQAYGWGDLLPLLRVAHGNDAPAEGQSREDAKRAFDEAVLERLVALNAERAAEEARGHVRWLRPDFQAPDARRAPEQQALATVDAATDDEADTPAAAAAAKPQPWPKDTVEQVRAVADLLAASPVPLSIDDIAARFTARGPWKKRLPRLLDMLVALGRAQEQEGRYGA</sequence>
<dbReference type="InterPro" id="IPR046817">
    <property type="entry name" value="MmeI_N"/>
</dbReference>
<evidence type="ECO:0000259" key="9">
    <source>
        <dbReference type="Pfam" id="PF20473"/>
    </source>
</evidence>
<evidence type="ECO:0000256" key="4">
    <source>
        <dbReference type="ARBA" id="ARBA00047942"/>
    </source>
</evidence>
<evidence type="ECO:0000256" key="3">
    <source>
        <dbReference type="ARBA" id="ARBA00022679"/>
    </source>
</evidence>
<feature type="domain" description="MmeI-like N-terminal" evidence="6">
    <location>
        <begin position="30"/>
        <end position="228"/>
    </location>
</feature>
<dbReference type="PROSITE" id="PS00092">
    <property type="entry name" value="N6_MTASE"/>
    <property type="match status" value="1"/>
</dbReference>
<name>A0ABT6JFW4_9GAMM</name>
<feature type="region of interest" description="Disordered" evidence="5">
    <location>
        <begin position="1"/>
        <end position="25"/>
    </location>
</feature>
<evidence type="ECO:0000256" key="2">
    <source>
        <dbReference type="ARBA" id="ARBA00022603"/>
    </source>
</evidence>
<dbReference type="GO" id="GO:0032259">
    <property type="term" value="P:methylation"/>
    <property type="evidence" value="ECO:0007669"/>
    <property type="project" value="UniProtKB-KW"/>
</dbReference>
<evidence type="ECO:0000259" key="8">
    <source>
        <dbReference type="Pfam" id="PF20466"/>
    </source>
</evidence>
<feature type="region of interest" description="Disordered" evidence="5">
    <location>
        <begin position="670"/>
        <end position="692"/>
    </location>
</feature>
<protein>
    <recommendedName>
        <fullName evidence="1">site-specific DNA-methyltransferase (adenine-specific)</fullName>
        <ecNumber evidence="1">2.1.1.72</ecNumber>
    </recommendedName>
</protein>
<evidence type="ECO:0000256" key="1">
    <source>
        <dbReference type="ARBA" id="ARBA00011900"/>
    </source>
</evidence>
<dbReference type="Pfam" id="PF20466">
    <property type="entry name" value="MmeI_TRD"/>
    <property type="match status" value="1"/>
</dbReference>
<keyword evidence="2 10" id="KW-0489">Methyltransferase</keyword>
<feature type="domain" description="MmeI-like helicase spacer" evidence="7">
    <location>
        <begin position="239"/>
        <end position="310"/>
    </location>
</feature>
<feature type="domain" description="MmeI-like target recognition" evidence="8">
    <location>
        <begin position="862"/>
        <end position="981"/>
    </location>
</feature>
<dbReference type="InterPro" id="IPR002052">
    <property type="entry name" value="DNA_methylase_N6_adenine_CS"/>
</dbReference>
<dbReference type="PANTHER" id="PTHR33841:SF1">
    <property type="entry name" value="DNA METHYLTRANSFERASE A"/>
    <property type="match status" value="1"/>
</dbReference>
<dbReference type="Pfam" id="PF20465">
    <property type="entry name" value="MmeI_hel"/>
    <property type="match status" value="1"/>
</dbReference>